<keyword evidence="2" id="KW-1185">Reference proteome</keyword>
<sequence>MALSKTKIKRRTNALYNYKTLVERISYKCMIAHIDAQGIKLELNRTGSSIKSEDIPAAKEARLALKREIVRLRNIQGRRRIVNAGKIKAAISQY</sequence>
<evidence type="ECO:0000313" key="1">
    <source>
        <dbReference type="EMBL" id="ANH51695.1"/>
    </source>
</evidence>
<gene>
    <name evidence="1" type="ORF">SIMMY50_236</name>
</gene>
<accession>A0A173GDW5</accession>
<dbReference type="Proteomes" id="UP000222975">
    <property type="component" value="Segment"/>
</dbReference>
<protein>
    <submittedName>
        <fullName evidence="1">Uncharacterized protein</fullName>
    </submittedName>
</protein>
<proteinExistence type="predicted"/>
<dbReference type="EMBL" id="KU886223">
    <property type="protein sequence ID" value="ANH51695.1"/>
    <property type="molecule type" value="Genomic_DNA"/>
</dbReference>
<evidence type="ECO:0000313" key="2">
    <source>
        <dbReference type="Proteomes" id="UP000222975"/>
    </source>
</evidence>
<organism evidence="1 2">
    <name type="scientific">Erwinia phage vB_EamM_Simmy50</name>
    <dbReference type="NCBI Taxonomy" id="1815988"/>
    <lineage>
        <taxon>Viruses</taxon>
        <taxon>Duplodnaviria</taxon>
        <taxon>Heunggongvirae</taxon>
        <taxon>Uroviricota</taxon>
        <taxon>Caudoviricetes</taxon>
        <taxon>Chimalliviridae</taxon>
        <taxon>Agricanvirus</taxon>
        <taxon>Agricanvirus simmy50</taxon>
    </lineage>
</organism>
<reference evidence="2" key="1">
    <citation type="submission" date="2016-03" db="EMBL/GenBank/DDBJ databases">
        <authorList>
            <person name="Sharma R."/>
            <person name="Simister A.R."/>
            <person name="Berg J.A."/>
            <person name="Jensen G.L."/>
            <person name="Keele B.R."/>
            <person name="Ward M.E.H."/>
            <person name="Breakwell D.P."/>
            <person name="Hope S."/>
            <person name="Grose J.H."/>
        </authorList>
    </citation>
    <scope>NUCLEOTIDE SEQUENCE [LARGE SCALE GENOMIC DNA]</scope>
</reference>
<name>A0A173GDW5_9CAUD</name>